<comment type="similarity">
    <text evidence="1 4">Belongs to the glycosyl hydrolase 3 family.</text>
</comment>
<dbReference type="Gene3D" id="3.20.20.300">
    <property type="entry name" value="Glycoside hydrolase, family 3, N-terminal domain"/>
    <property type="match status" value="1"/>
</dbReference>
<keyword evidence="7" id="KW-1185">Reference proteome</keyword>
<dbReference type="Proteomes" id="UP001612741">
    <property type="component" value="Unassembled WGS sequence"/>
</dbReference>
<dbReference type="InterPro" id="IPR036962">
    <property type="entry name" value="Glyco_hydro_3_N_sf"/>
</dbReference>
<dbReference type="InterPro" id="IPR001764">
    <property type="entry name" value="Glyco_hydro_3_N"/>
</dbReference>
<name>A0ABW7Z1G6_9ACTN</name>
<dbReference type="InterPro" id="IPR036881">
    <property type="entry name" value="Glyco_hydro_3_C_sf"/>
</dbReference>
<comment type="caution">
    <text evidence="6">The sequence shown here is derived from an EMBL/GenBank/DDBJ whole genome shotgun (WGS) entry which is preliminary data.</text>
</comment>
<dbReference type="InterPro" id="IPR017853">
    <property type="entry name" value="GH"/>
</dbReference>
<evidence type="ECO:0000256" key="1">
    <source>
        <dbReference type="ARBA" id="ARBA00005336"/>
    </source>
</evidence>
<dbReference type="PANTHER" id="PTHR42715">
    <property type="entry name" value="BETA-GLUCOSIDASE"/>
    <property type="match status" value="1"/>
</dbReference>
<evidence type="ECO:0000256" key="2">
    <source>
        <dbReference type="ARBA" id="ARBA00022801"/>
    </source>
</evidence>
<keyword evidence="3" id="KW-0119">Carbohydrate metabolism</keyword>
<proteinExistence type="inferred from homology"/>
<dbReference type="InterPro" id="IPR002772">
    <property type="entry name" value="Glyco_hydro_3_C"/>
</dbReference>
<evidence type="ECO:0000256" key="4">
    <source>
        <dbReference type="RuleBase" id="RU361161"/>
    </source>
</evidence>
<evidence type="ECO:0000313" key="7">
    <source>
        <dbReference type="Proteomes" id="UP001612741"/>
    </source>
</evidence>
<dbReference type="Gene3D" id="2.60.40.10">
    <property type="entry name" value="Immunoglobulins"/>
    <property type="match status" value="1"/>
</dbReference>
<dbReference type="InterPro" id="IPR026891">
    <property type="entry name" value="Fn3-like"/>
</dbReference>
<keyword evidence="2 4" id="KW-0378">Hydrolase</keyword>
<dbReference type="PANTHER" id="PTHR42715:SF10">
    <property type="entry name" value="BETA-GLUCOSIDASE"/>
    <property type="match status" value="1"/>
</dbReference>
<protein>
    <submittedName>
        <fullName evidence="6">Glycoside hydrolase family 3 C-terminal domain-containing protein</fullName>
    </submittedName>
</protein>
<accession>A0ABW7Z1G6</accession>
<dbReference type="PRINTS" id="PR00133">
    <property type="entry name" value="GLHYDRLASE3"/>
</dbReference>
<evidence type="ECO:0000313" key="6">
    <source>
        <dbReference type="EMBL" id="MFI6501782.1"/>
    </source>
</evidence>
<dbReference type="InterPro" id="IPR050288">
    <property type="entry name" value="Cellulose_deg_GH3"/>
</dbReference>
<sequence length="763" mass="80750">MTENLSLDDKAALTSGASWWHTVALPEAGIPAIHMSDGPHGLRTQDDQAADHLGLNQSAPATCFPPAVTLASTWDTALAERVGAALGREARAHGVHVLLGPGVNIKRSPLCGRNFEYFSEDPLLSGILGVSWVNGVQSQGVGASVKHYAANNQETRRMTISADIDIRTLREIYLPAFRRVITQAAPWTVMCAYNRLNGVHASQDHWLLTEVLRGEWGYTGLVVSDWGAVVDRVKALAAGLDLEMPSSQGAGPARVAAAVRAGDLDEQALDRSVARIAGLARKAATDPAAAYDRDEHHALAREVAARGAVLLKNDGDLLPLDAAASQRIAVLGEFARTPRYQGAGSSTVNPTRLDDALSAIVAAAPSATVTFAPAFGVDDPHADAAALREEAVRQAVAADVVLLFLGLPPSYESEGYDREHLELPDEQTAVLAEVLAANPRVAVVLANGGVVRLFGWIHEAPAVLEGWLGGQAGGSATADLLFGMANPAGKLTETIPVRLADTPAHLTWPGDDDHAVYGEGLFVGYRFYDAREMDVSFPFGHGLSYTRFAYSGLRTSTGPTGVDVTVTITNTGSRTGHEVVQVYVGAPGSRVRRAVRELKGFAAVRLEPGRSRAVTIRIPRDDLAYFDLSTGSWLVEELDYHVEVGASSRDIRLSAAVHVTGDPREPALDADATLAEWLAHPAGGPLVTKLLARVRETLGDAYPEAGSARERGITSMRLSQLVQLPGVPVTQQDLDEMVAALDAQPSGQAALDAQPSGQAALGA</sequence>
<dbReference type="Pfam" id="PF00933">
    <property type="entry name" value="Glyco_hydro_3"/>
    <property type="match status" value="1"/>
</dbReference>
<feature type="domain" description="Fibronectin type III-like" evidence="5">
    <location>
        <begin position="578"/>
        <end position="648"/>
    </location>
</feature>
<dbReference type="SUPFAM" id="SSF52279">
    <property type="entry name" value="Beta-D-glucan exohydrolase, C-terminal domain"/>
    <property type="match status" value="1"/>
</dbReference>
<dbReference type="EMBL" id="JBITGY010000008">
    <property type="protein sequence ID" value="MFI6501782.1"/>
    <property type="molecule type" value="Genomic_DNA"/>
</dbReference>
<evidence type="ECO:0000256" key="3">
    <source>
        <dbReference type="ARBA" id="ARBA00023277"/>
    </source>
</evidence>
<dbReference type="GO" id="GO:0016787">
    <property type="term" value="F:hydrolase activity"/>
    <property type="evidence" value="ECO:0007669"/>
    <property type="project" value="UniProtKB-KW"/>
</dbReference>
<dbReference type="Gene3D" id="3.40.50.1700">
    <property type="entry name" value="Glycoside hydrolase family 3 C-terminal domain"/>
    <property type="match status" value="1"/>
</dbReference>
<keyword evidence="4" id="KW-0326">Glycosidase</keyword>
<dbReference type="SMART" id="SM01217">
    <property type="entry name" value="Fn3_like"/>
    <property type="match status" value="1"/>
</dbReference>
<dbReference type="InterPro" id="IPR013783">
    <property type="entry name" value="Ig-like_fold"/>
</dbReference>
<dbReference type="InterPro" id="IPR019800">
    <property type="entry name" value="Glyco_hydro_3_AS"/>
</dbReference>
<reference evidence="6 7" key="1">
    <citation type="submission" date="2024-10" db="EMBL/GenBank/DDBJ databases">
        <title>The Natural Products Discovery Center: Release of the First 8490 Sequenced Strains for Exploring Actinobacteria Biosynthetic Diversity.</title>
        <authorList>
            <person name="Kalkreuter E."/>
            <person name="Kautsar S.A."/>
            <person name="Yang D."/>
            <person name="Bader C.D."/>
            <person name="Teijaro C.N."/>
            <person name="Fluegel L."/>
            <person name="Davis C.M."/>
            <person name="Simpson J.R."/>
            <person name="Lauterbach L."/>
            <person name="Steele A.D."/>
            <person name="Gui C."/>
            <person name="Meng S."/>
            <person name="Li G."/>
            <person name="Viehrig K."/>
            <person name="Ye F."/>
            <person name="Su P."/>
            <person name="Kiefer A.F."/>
            <person name="Nichols A."/>
            <person name="Cepeda A.J."/>
            <person name="Yan W."/>
            <person name="Fan B."/>
            <person name="Jiang Y."/>
            <person name="Adhikari A."/>
            <person name="Zheng C.-J."/>
            <person name="Schuster L."/>
            <person name="Cowan T.M."/>
            <person name="Smanski M.J."/>
            <person name="Chevrette M.G."/>
            <person name="De Carvalho L.P.S."/>
            <person name="Shen B."/>
        </authorList>
    </citation>
    <scope>NUCLEOTIDE SEQUENCE [LARGE SCALE GENOMIC DNA]</scope>
    <source>
        <strain evidence="6 7">NPDC050545</strain>
    </source>
</reference>
<dbReference type="RefSeq" id="WP_397086582.1">
    <property type="nucleotide sequence ID" value="NZ_JBITGY010000008.1"/>
</dbReference>
<dbReference type="PROSITE" id="PS00775">
    <property type="entry name" value="GLYCOSYL_HYDROL_F3"/>
    <property type="match status" value="1"/>
</dbReference>
<gene>
    <name evidence="6" type="ORF">ACIBG2_30685</name>
</gene>
<dbReference type="SUPFAM" id="SSF51445">
    <property type="entry name" value="(Trans)glycosidases"/>
    <property type="match status" value="1"/>
</dbReference>
<evidence type="ECO:0000259" key="5">
    <source>
        <dbReference type="SMART" id="SM01217"/>
    </source>
</evidence>
<dbReference type="Pfam" id="PF14310">
    <property type="entry name" value="Fn3-like"/>
    <property type="match status" value="1"/>
</dbReference>
<dbReference type="Pfam" id="PF01915">
    <property type="entry name" value="Glyco_hydro_3_C"/>
    <property type="match status" value="1"/>
</dbReference>
<organism evidence="6 7">
    <name type="scientific">Nonomuraea typhae</name>
    <dbReference type="NCBI Taxonomy" id="2603600"/>
    <lineage>
        <taxon>Bacteria</taxon>
        <taxon>Bacillati</taxon>
        <taxon>Actinomycetota</taxon>
        <taxon>Actinomycetes</taxon>
        <taxon>Streptosporangiales</taxon>
        <taxon>Streptosporangiaceae</taxon>
        <taxon>Nonomuraea</taxon>
    </lineage>
</organism>